<comment type="caution">
    <text evidence="1">The sequence shown here is derived from an EMBL/GenBank/DDBJ whole genome shotgun (WGS) entry which is preliminary data.</text>
</comment>
<reference evidence="1 2" key="1">
    <citation type="journal article" date="2014" name="Genome Announc.">
        <title>Draft Genome Sequence of Fervidicella metallireducens Strain AeBT, an Iron-Reducing Thermoanaerobe from the Great Artesian Basin.</title>
        <authorList>
            <person name="Patel B.K."/>
        </authorList>
    </citation>
    <scope>NUCLEOTIDE SEQUENCE [LARGE SCALE GENOMIC DNA]</scope>
    <source>
        <strain evidence="1 2">AeB</strain>
    </source>
</reference>
<sequence length="119" mass="14004">MKIPELWELISLFESEPKYAYKEDKHIPWFYNTLEFVLTRGNDIVHFIISPAEGIIDFKWYLNKRLLVHLKFESIEELKIEKTSSKEILHIVFSNDIGCEKILIELKPVVYLYGSISAG</sequence>
<proteinExistence type="predicted"/>
<evidence type="ECO:0000313" key="1">
    <source>
        <dbReference type="EMBL" id="EYE87192.1"/>
    </source>
</evidence>
<name>A0A017RRC2_9CLOT</name>
<gene>
    <name evidence="1" type="ORF">Q428_14665</name>
</gene>
<organism evidence="1 2">
    <name type="scientific">Fervidicella metallireducens AeB</name>
    <dbReference type="NCBI Taxonomy" id="1403537"/>
    <lineage>
        <taxon>Bacteria</taxon>
        <taxon>Bacillati</taxon>
        <taxon>Bacillota</taxon>
        <taxon>Clostridia</taxon>
        <taxon>Eubacteriales</taxon>
        <taxon>Clostridiaceae</taxon>
        <taxon>Fervidicella</taxon>
    </lineage>
</organism>
<dbReference type="RefSeq" id="WP_035381884.1">
    <property type="nucleotide sequence ID" value="NZ_AZQP01000099.1"/>
</dbReference>
<protein>
    <submittedName>
        <fullName evidence="1">Uncharacterized protein</fullName>
    </submittedName>
</protein>
<evidence type="ECO:0000313" key="2">
    <source>
        <dbReference type="Proteomes" id="UP000019681"/>
    </source>
</evidence>
<dbReference type="AlphaFoldDB" id="A0A017RRC2"/>
<dbReference type="EMBL" id="AZQP01000099">
    <property type="protein sequence ID" value="EYE87192.1"/>
    <property type="molecule type" value="Genomic_DNA"/>
</dbReference>
<keyword evidence="2" id="KW-1185">Reference proteome</keyword>
<dbReference type="OrthoDB" id="2628693at2"/>
<dbReference type="Proteomes" id="UP000019681">
    <property type="component" value="Unassembled WGS sequence"/>
</dbReference>
<accession>A0A017RRC2</accession>